<evidence type="ECO:0000313" key="4">
    <source>
        <dbReference type="RefSeq" id="XP_013399165.1"/>
    </source>
</evidence>
<dbReference type="InterPro" id="IPR058904">
    <property type="entry name" value="PARP4_MVP-ID"/>
</dbReference>
<feature type="region of interest" description="Disordered" evidence="1">
    <location>
        <begin position="318"/>
        <end position="342"/>
    </location>
</feature>
<dbReference type="GO" id="GO:0005737">
    <property type="term" value="C:cytoplasm"/>
    <property type="evidence" value="ECO:0007669"/>
    <property type="project" value="TreeGrafter"/>
</dbReference>
<feature type="region of interest" description="Disordered" evidence="1">
    <location>
        <begin position="33"/>
        <end position="58"/>
    </location>
</feature>
<feature type="compositionally biased region" description="Acidic residues" evidence="1">
    <location>
        <begin position="45"/>
        <end position="58"/>
    </location>
</feature>
<feature type="region of interest" description="Disordered" evidence="1">
    <location>
        <begin position="70"/>
        <end position="98"/>
    </location>
</feature>
<gene>
    <name evidence="4" type="primary">LOC106165399</name>
</gene>
<evidence type="ECO:0000313" key="3">
    <source>
        <dbReference type="Proteomes" id="UP000085678"/>
    </source>
</evidence>
<dbReference type="AlphaFoldDB" id="A0A1S3ILP5"/>
<feature type="compositionally biased region" description="Basic residues" evidence="1">
    <location>
        <begin position="632"/>
        <end position="647"/>
    </location>
</feature>
<dbReference type="GO" id="GO:0003950">
    <property type="term" value="F:NAD+ poly-ADP-ribosyltransferase activity"/>
    <property type="evidence" value="ECO:0007669"/>
    <property type="project" value="InterPro"/>
</dbReference>
<dbReference type="GeneID" id="106165399"/>
<organism evidence="3 4">
    <name type="scientific">Lingula anatina</name>
    <name type="common">Brachiopod</name>
    <name type="synonym">Lingula unguis</name>
    <dbReference type="NCBI Taxonomy" id="7574"/>
    <lineage>
        <taxon>Eukaryota</taxon>
        <taxon>Metazoa</taxon>
        <taxon>Spiralia</taxon>
        <taxon>Lophotrochozoa</taxon>
        <taxon>Brachiopoda</taxon>
        <taxon>Linguliformea</taxon>
        <taxon>Lingulata</taxon>
        <taxon>Lingulida</taxon>
        <taxon>Linguloidea</taxon>
        <taxon>Lingulidae</taxon>
        <taxon>Lingula</taxon>
    </lineage>
</organism>
<evidence type="ECO:0000259" key="2">
    <source>
        <dbReference type="Pfam" id="PF26156"/>
    </source>
</evidence>
<dbReference type="PANTHER" id="PTHR46530:SF1">
    <property type="entry name" value="PROTEIN MONO-ADP-RIBOSYLTRANSFERASE PARP4"/>
    <property type="match status" value="1"/>
</dbReference>
<feature type="compositionally biased region" description="Basic and acidic residues" evidence="1">
    <location>
        <begin position="648"/>
        <end position="657"/>
    </location>
</feature>
<protein>
    <submittedName>
        <fullName evidence="4">Serine/arginine repetitive matrix protein 1 isoform X2</fullName>
    </submittedName>
</protein>
<feature type="domain" description="PARP4 MVP-ID C-terminal" evidence="2">
    <location>
        <begin position="820"/>
        <end position="960"/>
    </location>
</feature>
<dbReference type="InterPro" id="IPR031273">
    <property type="entry name" value="PARP4"/>
</dbReference>
<feature type="compositionally biased region" description="Pro residues" evidence="1">
    <location>
        <begin position="528"/>
        <end position="553"/>
    </location>
</feature>
<feature type="compositionally biased region" description="Basic and acidic residues" evidence="1">
    <location>
        <begin position="74"/>
        <end position="84"/>
    </location>
</feature>
<keyword evidence="3" id="KW-1185">Reference proteome</keyword>
<proteinExistence type="predicted"/>
<sequence length="961" mass="103947">MSSEGPRIEAILAEEDVDILPYIGWKEKEEILNKQEEKRSTLAEGEGESSDEEEYGEDLFLCDDGADYGFLGDNSREGSEDFSQHEVSPAYSPTSPSFYQPVAEHLESSSDMEDLEMQLFDFDTKYVDMGDRMEKEEGEKVRKKKKKTRIDISKEIKMEVSEQKLGKLSNLMERSEELQSMSASFALNADKPKGFFPKSRVSFLSFDEPEVQQAQQLTAAPEPLTGSFQLQASAPQSLGFSPREKKSYPKQAQLQGFTFGAQVSAQDQLSAYKAPMSNQPFTFGAAAPMSSAGFGAPAPISNAEQTLSFGVFPVRGQAPVFDGQPPSNDQTPMFGSRAPPPRRAQVSLFGARSTDSAQPPAFSIPSFSSTRSTGFGAPVSVASNSFGFGAQASASIQTQISQTPAVSFALSAPMSAAGGSQKGGHPEPSQSESISSVAKPASSRTFGSLSVDSGEPGVLFKSKKTTSGRGRCRYSFGGVGAPLFHAASQSIEKVSLKAQAEEPPRTELLKGVKPILQPAKLQLSTEAPHPPPLTGGGAPPGPPPPPPPPPPPRTATQRLRSADGYLSMGVKSPPSLPKAGVPPPPLPPPPGAAVPPPSPPPLPRARVAPAAPPPGRAVPSPSHSTETQPKVMWRKMKVPAYNAKRKMSKESPKEKSSEAVSIDRPPQKSSPEAEVAEIVKKNLASVKLRSAGSVVHRKLFGESEQQSLTTEITKKIETKLRQMPVDKGSIDQQRGRKTLGRIAGDRLINQSIDRVIDLDSSSSSSQDWSSSDEECKVSIIDSSSVISEGYHSGGGNTPVPPVLMGRCLLKEMKKSDWMQLFKLQNKEYGYWEFSPGLGRLLGISIEYCRSMLADAGVMSLGKKVSQDVYRLLATLLTLTQIVQTVTKSFVSFKEMQATLEETLPDFLKKLSMKDMEQEQVFTGLELAGKYCKNMDKAHPMMYSTLEIGTSWDHVMQKLLDL</sequence>
<name>A0A1S3ILP5_LINAN</name>
<evidence type="ECO:0000256" key="1">
    <source>
        <dbReference type="SAM" id="MobiDB-lite"/>
    </source>
</evidence>
<dbReference type="RefSeq" id="XP_013399165.1">
    <property type="nucleotide sequence ID" value="XM_013543711.1"/>
</dbReference>
<dbReference type="OrthoDB" id="6327564at2759"/>
<reference evidence="4" key="1">
    <citation type="submission" date="2025-08" db="UniProtKB">
        <authorList>
            <consortium name="RefSeq"/>
        </authorList>
    </citation>
    <scope>IDENTIFICATION</scope>
    <source>
        <tissue evidence="4">Gonads</tissue>
    </source>
</reference>
<feature type="region of interest" description="Disordered" evidence="1">
    <location>
        <begin position="524"/>
        <end position="673"/>
    </location>
</feature>
<accession>A0A1S3ILP5</accession>
<feature type="compositionally biased region" description="Basic residues" evidence="1">
    <location>
        <begin position="461"/>
        <end position="471"/>
    </location>
</feature>
<feature type="region of interest" description="Disordered" evidence="1">
    <location>
        <begin position="415"/>
        <end position="471"/>
    </location>
</feature>
<dbReference type="Pfam" id="PF26156">
    <property type="entry name" value="PARP4_MVP-ID"/>
    <property type="match status" value="1"/>
</dbReference>
<dbReference type="Proteomes" id="UP000085678">
    <property type="component" value="Unplaced"/>
</dbReference>
<dbReference type="PANTHER" id="PTHR46530">
    <property type="entry name" value="PROTEIN MONO-ADP-RIBOSYLTRANSFERASE PARP4"/>
    <property type="match status" value="1"/>
</dbReference>
<feature type="compositionally biased region" description="Pro residues" evidence="1">
    <location>
        <begin position="574"/>
        <end position="603"/>
    </location>
</feature>
<feature type="compositionally biased region" description="Polar residues" evidence="1">
    <location>
        <begin position="428"/>
        <end position="451"/>
    </location>
</feature>